<dbReference type="InterPro" id="IPR027417">
    <property type="entry name" value="P-loop_NTPase"/>
</dbReference>
<name>A0A2M4DP48_ANODA</name>
<proteinExistence type="inferred from homology"/>
<keyword evidence="5" id="KW-1133">Transmembrane helix</keyword>
<dbReference type="VEuPathDB" id="VectorBase:ADAC000157"/>
<dbReference type="Gene3D" id="3.40.50.300">
    <property type="entry name" value="P-loop containing nucleotide triphosphate hydrolases"/>
    <property type="match status" value="1"/>
</dbReference>
<organism evidence="9">
    <name type="scientific">Anopheles darlingi</name>
    <name type="common">Mosquito</name>
    <dbReference type="NCBI Taxonomy" id="43151"/>
    <lineage>
        <taxon>Eukaryota</taxon>
        <taxon>Metazoa</taxon>
        <taxon>Ecdysozoa</taxon>
        <taxon>Arthropoda</taxon>
        <taxon>Hexapoda</taxon>
        <taxon>Insecta</taxon>
        <taxon>Pterygota</taxon>
        <taxon>Neoptera</taxon>
        <taxon>Endopterygota</taxon>
        <taxon>Diptera</taxon>
        <taxon>Nematocera</taxon>
        <taxon>Culicoidea</taxon>
        <taxon>Culicidae</taxon>
        <taxon>Anophelinae</taxon>
        <taxon>Anopheles</taxon>
    </lineage>
</organism>
<keyword evidence="7" id="KW-0732">Signal</keyword>
<evidence type="ECO:0000256" key="3">
    <source>
        <dbReference type="ARBA" id="ARBA00022448"/>
    </source>
</evidence>
<dbReference type="InterPro" id="IPR050352">
    <property type="entry name" value="ABCG_transporters"/>
</dbReference>
<evidence type="ECO:0000259" key="8">
    <source>
        <dbReference type="Pfam" id="PF00005"/>
    </source>
</evidence>
<evidence type="ECO:0000256" key="2">
    <source>
        <dbReference type="ARBA" id="ARBA00005814"/>
    </source>
</evidence>
<evidence type="ECO:0000256" key="7">
    <source>
        <dbReference type="SAM" id="SignalP"/>
    </source>
</evidence>
<evidence type="ECO:0000256" key="6">
    <source>
        <dbReference type="ARBA" id="ARBA00023136"/>
    </source>
</evidence>
<evidence type="ECO:0000313" key="9">
    <source>
        <dbReference type="EMBL" id="MBW79356.1"/>
    </source>
</evidence>
<evidence type="ECO:0000256" key="5">
    <source>
        <dbReference type="ARBA" id="ARBA00022989"/>
    </source>
</evidence>
<dbReference type="InterPro" id="IPR003439">
    <property type="entry name" value="ABC_transporter-like_ATP-bd"/>
</dbReference>
<feature type="chain" id="PRO_5014604429" evidence="7">
    <location>
        <begin position="21"/>
        <end position="103"/>
    </location>
</feature>
<feature type="domain" description="ABC transporter" evidence="8">
    <location>
        <begin position="69"/>
        <end position="102"/>
    </location>
</feature>
<reference evidence="9" key="1">
    <citation type="submission" date="2018-01" db="EMBL/GenBank/DDBJ databases">
        <title>An insight into the sialome of Amazonian anophelines.</title>
        <authorList>
            <person name="Ribeiro J.M."/>
            <person name="Scarpassa V."/>
            <person name="Calvo E."/>
        </authorList>
    </citation>
    <scope>NUCLEOTIDE SEQUENCE</scope>
</reference>
<dbReference type="GO" id="GO:0005886">
    <property type="term" value="C:plasma membrane"/>
    <property type="evidence" value="ECO:0007669"/>
    <property type="project" value="TreeGrafter"/>
</dbReference>
<dbReference type="GO" id="GO:0042626">
    <property type="term" value="F:ATPase-coupled transmembrane transporter activity"/>
    <property type="evidence" value="ECO:0007669"/>
    <property type="project" value="TreeGrafter"/>
</dbReference>
<dbReference type="EMBL" id="GGFL01015178">
    <property type="protein sequence ID" value="MBW79356.1"/>
    <property type="molecule type" value="Transcribed_RNA"/>
</dbReference>
<dbReference type="Pfam" id="PF00005">
    <property type="entry name" value="ABC_tran"/>
    <property type="match status" value="1"/>
</dbReference>
<comment type="subcellular location">
    <subcellularLocation>
        <location evidence="1">Membrane</location>
        <topology evidence="1">Multi-pass membrane protein</topology>
    </subcellularLocation>
</comment>
<feature type="signal peptide" evidence="7">
    <location>
        <begin position="1"/>
        <end position="20"/>
    </location>
</feature>
<keyword evidence="4" id="KW-0812">Transmembrane</keyword>
<keyword evidence="6" id="KW-0472">Membrane</keyword>
<dbReference type="PANTHER" id="PTHR48041">
    <property type="entry name" value="ABC TRANSPORTER G FAMILY MEMBER 28"/>
    <property type="match status" value="1"/>
</dbReference>
<dbReference type="GO" id="GO:0016887">
    <property type="term" value="F:ATP hydrolysis activity"/>
    <property type="evidence" value="ECO:0007669"/>
    <property type="project" value="InterPro"/>
</dbReference>
<keyword evidence="3" id="KW-0813">Transport</keyword>
<dbReference type="GO" id="GO:0005524">
    <property type="term" value="F:ATP binding"/>
    <property type="evidence" value="ECO:0007669"/>
    <property type="project" value="InterPro"/>
</dbReference>
<protein>
    <submittedName>
        <fullName evidence="9">Putative multidrug/pheromone exporter abc superfamily protein</fullName>
    </submittedName>
</protein>
<dbReference type="VEuPathDB" id="VectorBase:ADAR2_008047"/>
<comment type="similarity">
    <text evidence="2">Belongs to the ABC transporter superfamily. ABCG family. Eye pigment precursor importer (TC 3.A.1.204) subfamily.</text>
</comment>
<dbReference type="SUPFAM" id="SSF52540">
    <property type="entry name" value="P-loop containing nucleoside triphosphate hydrolases"/>
    <property type="match status" value="1"/>
</dbReference>
<evidence type="ECO:0000256" key="1">
    <source>
        <dbReference type="ARBA" id="ARBA00004141"/>
    </source>
</evidence>
<sequence length="103" mass="11049">MCSFVYLPLPLRFLLSTASGTTMSSEETVEVVIPLVKSITNLTFRNLSFSIPQRPNDPGSGGEDRKHLLRNISGTLKSGRLTAILGPSGAGKSTLLNILSGFR</sequence>
<evidence type="ECO:0000256" key="4">
    <source>
        <dbReference type="ARBA" id="ARBA00022692"/>
    </source>
</evidence>
<dbReference type="AlphaFoldDB" id="A0A2M4DP48"/>
<accession>A0A2M4DP48</accession>
<dbReference type="PANTHER" id="PTHR48041:SF118">
    <property type="entry name" value="ATP-BINDING CASSETTE TRANSPORTER (ABC TRANSPORTER) FAMILY G MEMBER 16"/>
    <property type="match status" value="1"/>
</dbReference>